<feature type="region of interest" description="Disordered" evidence="1">
    <location>
        <begin position="218"/>
        <end position="275"/>
    </location>
</feature>
<feature type="domain" description="T6SS Phospholipase effector Tle1-like catalytic" evidence="2">
    <location>
        <begin position="11"/>
        <end position="315"/>
    </location>
</feature>
<dbReference type="SUPFAM" id="SSF53474">
    <property type="entry name" value="alpha/beta-Hydrolases"/>
    <property type="match status" value="1"/>
</dbReference>
<reference evidence="3 4" key="1">
    <citation type="submission" date="2014-04" db="EMBL/GenBank/DDBJ databases">
        <title>Evolutionary Origins and Diversification of the Mycorrhizal Mutualists.</title>
        <authorList>
            <consortium name="DOE Joint Genome Institute"/>
            <consortium name="Mycorrhizal Genomics Consortium"/>
            <person name="Kohler A."/>
            <person name="Kuo A."/>
            <person name="Nagy L.G."/>
            <person name="Floudas D."/>
            <person name="Copeland A."/>
            <person name="Barry K.W."/>
            <person name="Cichocki N."/>
            <person name="Veneault-Fourrey C."/>
            <person name="LaButti K."/>
            <person name="Lindquist E.A."/>
            <person name="Lipzen A."/>
            <person name="Lundell T."/>
            <person name="Morin E."/>
            <person name="Murat C."/>
            <person name="Riley R."/>
            <person name="Ohm R."/>
            <person name="Sun H."/>
            <person name="Tunlid A."/>
            <person name="Henrissat B."/>
            <person name="Grigoriev I.V."/>
            <person name="Hibbett D.S."/>
            <person name="Martin F."/>
        </authorList>
    </citation>
    <scope>NUCLEOTIDE SEQUENCE [LARGE SCALE GENOMIC DNA]</scope>
    <source>
        <strain evidence="3 4">Koide BX008</strain>
    </source>
</reference>
<feature type="compositionally biased region" description="Basic and acidic residues" evidence="1">
    <location>
        <begin position="254"/>
        <end position="263"/>
    </location>
</feature>
<name>A0A0C2SY81_AMAMK</name>
<gene>
    <name evidence="3" type="ORF">M378DRAFT_282107</name>
</gene>
<dbReference type="Pfam" id="PF09994">
    <property type="entry name" value="T6SS_Tle1-like_cat"/>
    <property type="match status" value="1"/>
</dbReference>
<dbReference type="InParanoid" id="A0A0C2SY81"/>
<dbReference type="PANTHER" id="PTHR33840">
    <property type="match status" value="1"/>
</dbReference>
<dbReference type="AlphaFoldDB" id="A0A0C2SY81"/>
<accession>A0A0C2SY81</accession>
<evidence type="ECO:0000259" key="2">
    <source>
        <dbReference type="Pfam" id="PF09994"/>
    </source>
</evidence>
<dbReference type="OrthoDB" id="3162439at2759"/>
<keyword evidence="4" id="KW-1185">Reference proteome</keyword>
<organism evidence="3 4">
    <name type="scientific">Amanita muscaria (strain Koide BX008)</name>
    <dbReference type="NCBI Taxonomy" id="946122"/>
    <lineage>
        <taxon>Eukaryota</taxon>
        <taxon>Fungi</taxon>
        <taxon>Dikarya</taxon>
        <taxon>Basidiomycota</taxon>
        <taxon>Agaricomycotina</taxon>
        <taxon>Agaricomycetes</taxon>
        <taxon>Agaricomycetidae</taxon>
        <taxon>Agaricales</taxon>
        <taxon>Pluteineae</taxon>
        <taxon>Amanitaceae</taxon>
        <taxon>Amanita</taxon>
    </lineage>
</organism>
<evidence type="ECO:0000313" key="4">
    <source>
        <dbReference type="Proteomes" id="UP000054549"/>
    </source>
</evidence>
<protein>
    <recommendedName>
        <fullName evidence="2">T6SS Phospholipase effector Tle1-like catalytic domain-containing protein</fullName>
    </recommendedName>
</protein>
<dbReference type="HOGENOM" id="CLU_005049_5_0_1"/>
<dbReference type="InterPro" id="IPR029058">
    <property type="entry name" value="AB_hydrolase_fold"/>
</dbReference>
<evidence type="ECO:0000256" key="1">
    <source>
        <dbReference type="SAM" id="MobiDB-lite"/>
    </source>
</evidence>
<dbReference type="STRING" id="946122.A0A0C2SY81"/>
<dbReference type="Proteomes" id="UP000054549">
    <property type="component" value="Unassembled WGS sequence"/>
</dbReference>
<proteinExistence type="predicted"/>
<evidence type="ECO:0000313" key="3">
    <source>
        <dbReference type="EMBL" id="KIL59084.1"/>
    </source>
</evidence>
<dbReference type="PANTHER" id="PTHR33840:SF2">
    <property type="entry name" value="TLE1 PHOSPHOLIPASE DOMAIN-CONTAINING PROTEIN"/>
    <property type="match status" value="1"/>
</dbReference>
<sequence>MAAEVQSTTPRTLVLCFDGTTNQYDSDNTNVVKLFSLLQKDNMDQQLCYYQPGVGTYFNPGVVSPLFEWGARLMDNAIAWYLDAHILDGYRYVMQNYRNGDKICIFGFSRGAYTARALAGFLHKAGLLPRDNQEQMPFAYKLYQRTDAAGLALCKGYKQTYCRNVKIEFIGVWDTVASVGMISGSTLPFVTSNTAIRTFRHALSLDERRCKFEPNTYHRAAPNLNGAKKDPENATPVIKQNGERRQSLQQPKKSLHDKLRLKPDPPPFEEDEEGDPCDALEVWFSGCHSDVGGGAVTNQTQHSLANITLQWMVREVIASGCSILFDNAALARHHIPSNVGSLLQEIQDTPAGPEFNPLDAVQPLDDELVRNPLWWILEIIPMMFAWQDGDGAWHKKIRINFGRGRTIYQHQPKFHRSVQLRMADPTLKYQPKATWEKGKEIYVD</sequence>
<dbReference type="InterPro" id="IPR018712">
    <property type="entry name" value="Tle1-like_cat"/>
</dbReference>
<dbReference type="EMBL" id="KN818323">
    <property type="protein sequence ID" value="KIL59084.1"/>
    <property type="molecule type" value="Genomic_DNA"/>
</dbReference>